<feature type="region of interest" description="Disordered" evidence="1">
    <location>
        <begin position="17"/>
        <end position="137"/>
    </location>
</feature>
<evidence type="ECO:0000313" key="2">
    <source>
        <dbReference type="EMBL" id="KAE9386433.1"/>
    </source>
</evidence>
<proteinExistence type="predicted"/>
<evidence type="ECO:0000256" key="1">
    <source>
        <dbReference type="SAM" id="MobiDB-lite"/>
    </source>
</evidence>
<feature type="compositionally biased region" description="Polar residues" evidence="1">
    <location>
        <begin position="97"/>
        <end position="115"/>
    </location>
</feature>
<gene>
    <name evidence="2" type="ORF">BT96DRAFT_1006087</name>
</gene>
<accession>A0A6A4GM91</accession>
<reference evidence="2" key="1">
    <citation type="journal article" date="2019" name="Environ. Microbiol.">
        <title>Fungal ecological strategies reflected in gene transcription - a case study of two litter decomposers.</title>
        <authorList>
            <person name="Barbi F."/>
            <person name="Kohler A."/>
            <person name="Barry K."/>
            <person name="Baskaran P."/>
            <person name="Daum C."/>
            <person name="Fauchery L."/>
            <person name="Ihrmark K."/>
            <person name="Kuo A."/>
            <person name="LaButti K."/>
            <person name="Lipzen A."/>
            <person name="Morin E."/>
            <person name="Grigoriev I.V."/>
            <person name="Henrissat B."/>
            <person name="Lindahl B."/>
            <person name="Martin F."/>
        </authorList>
    </citation>
    <scope>NUCLEOTIDE SEQUENCE</scope>
    <source>
        <strain evidence="2">JB14</strain>
    </source>
</reference>
<name>A0A6A4GM91_9AGAR</name>
<dbReference type="Proteomes" id="UP000799118">
    <property type="component" value="Unassembled WGS sequence"/>
</dbReference>
<keyword evidence="3" id="KW-1185">Reference proteome</keyword>
<sequence>MGRLLWSIVLREREKVREREKEKEKWAGECVENGWGMPDSTGSGHWGTSDAGVWSGAWGRQENSWGAHSESGWAHERGEGYESDSTDPAMPPLASPMTISSASDTERLSSLPTRQVTHRSRSPPPSPAANHSLTLQRPCSPSSFSFRRSFLIVLTLTAK</sequence>
<dbReference type="AlphaFoldDB" id="A0A6A4GM91"/>
<organism evidence="2 3">
    <name type="scientific">Gymnopus androsaceus JB14</name>
    <dbReference type="NCBI Taxonomy" id="1447944"/>
    <lineage>
        <taxon>Eukaryota</taxon>
        <taxon>Fungi</taxon>
        <taxon>Dikarya</taxon>
        <taxon>Basidiomycota</taxon>
        <taxon>Agaricomycotina</taxon>
        <taxon>Agaricomycetes</taxon>
        <taxon>Agaricomycetidae</taxon>
        <taxon>Agaricales</taxon>
        <taxon>Marasmiineae</taxon>
        <taxon>Omphalotaceae</taxon>
        <taxon>Gymnopus</taxon>
    </lineage>
</organism>
<protein>
    <submittedName>
        <fullName evidence="2">Uncharacterized protein</fullName>
    </submittedName>
</protein>
<evidence type="ECO:0000313" key="3">
    <source>
        <dbReference type="Proteomes" id="UP000799118"/>
    </source>
</evidence>
<feature type="compositionally biased region" description="Basic and acidic residues" evidence="1">
    <location>
        <begin position="17"/>
        <end position="27"/>
    </location>
</feature>
<dbReference type="EMBL" id="ML769879">
    <property type="protein sequence ID" value="KAE9386433.1"/>
    <property type="molecule type" value="Genomic_DNA"/>
</dbReference>